<accession>A0A4Y3PQN5</accession>
<evidence type="ECO:0000313" key="4">
    <source>
        <dbReference type="Proteomes" id="UP000316882"/>
    </source>
</evidence>
<dbReference type="AlphaFoldDB" id="A0A4Y3PQN5"/>
<protein>
    <submittedName>
        <fullName evidence="3">Uncharacterized protein</fullName>
    </submittedName>
</protein>
<feature type="chain" id="PRO_5038414522" evidence="2">
    <location>
        <begin position="22"/>
        <end position="173"/>
    </location>
</feature>
<dbReference type="EMBL" id="BJMH01000013">
    <property type="protein sequence ID" value="GEB33439.1"/>
    <property type="molecule type" value="Genomic_DNA"/>
</dbReference>
<evidence type="ECO:0000256" key="1">
    <source>
        <dbReference type="SAM" id="Coils"/>
    </source>
</evidence>
<reference evidence="3 4" key="1">
    <citation type="submission" date="2019-06" db="EMBL/GenBank/DDBJ databases">
        <title>Whole genome shotgun sequence of Brevibacillus parabrevis NBRC 12334.</title>
        <authorList>
            <person name="Hosoyama A."/>
            <person name="Uohara A."/>
            <person name="Ohji S."/>
            <person name="Ichikawa N."/>
        </authorList>
    </citation>
    <scope>NUCLEOTIDE SEQUENCE [LARGE SCALE GENOMIC DNA]</scope>
    <source>
        <strain evidence="3 4">NBRC 12334</strain>
    </source>
</reference>
<keyword evidence="4" id="KW-1185">Reference proteome</keyword>
<keyword evidence="1" id="KW-0175">Coiled coil</keyword>
<evidence type="ECO:0000256" key="2">
    <source>
        <dbReference type="SAM" id="SignalP"/>
    </source>
</evidence>
<keyword evidence="2" id="KW-0732">Signal</keyword>
<comment type="caution">
    <text evidence="3">The sequence shown here is derived from an EMBL/GenBank/DDBJ whole genome shotgun (WGS) entry which is preliminary data.</text>
</comment>
<organism evidence="3 4">
    <name type="scientific">Brevibacillus parabrevis</name>
    <dbReference type="NCBI Taxonomy" id="54914"/>
    <lineage>
        <taxon>Bacteria</taxon>
        <taxon>Bacillati</taxon>
        <taxon>Bacillota</taxon>
        <taxon>Bacilli</taxon>
        <taxon>Bacillales</taxon>
        <taxon>Paenibacillaceae</taxon>
        <taxon>Brevibacillus</taxon>
    </lineage>
</organism>
<evidence type="ECO:0000313" key="3">
    <source>
        <dbReference type="EMBL" id="GEB33439.1"/>
    </source>
</evidence>
<feature type="coiled-coil region" evidence="1">
    <location>
        <begin position="28"/>
        <end position="55"/>
    </location>
</feature>
<dbReference type="Proteomes" id="UP000316882">
    <property type="component" value="Unassembled WGS sequence"/>
</dbReference>
<gene>
    <name evidence="3" type="ORF">BPA01_30190</name>
</gene>
<feature type="signal peptide" evidence="2">
    <location>
        <begin position="1"/>
        <end position="21"/>
    </location>
</feature>
<name>A0A4Y3PQN5_BREPA</name>
<sequence length="173" mass="20040">MRKLNKLLVVTLSAAASLSLGIIGVDAYADKQQRLAQMEKEFKEQEEILDKKYTDKQEKKVKDLSWEVGKLKKELHPEDPEEVLKRKLSAFKQMTLIHENSYKGENVEEVDFNDPKVIKVLEAIEKRKQLIERMENELSGNAKLTTGKSAQELLDEFEQEKMELSDTTKDTRE</sequence>
<dbReference type="RefSeq" id="WP_122963762.1">
    <property type="nucleotide sequence ID" value="NZ_BJMH01000013.1"/>
</dbReference>
<proteinExistence type="predicted"/>
<feature type="coiled-coil region" evidence="1">
    <location>
        <begin position="117"/>
        <end position="170"/>
    </location>
</feature>